<dbReference type="Gene3D" id="1.10.1380.10">
    <property type="entry name" value="Neutral endopeptidase , domain2"/>
    <property type="match status" value="1"/>
</dbReference>
<keyword evidence="4" id="KW-0479">Metal-binding</keyword>
<evidence type="ECO:0000256" key="6">
    <source>
        <dbReference type="ARBA" id="ARBA00022833"/>
    </source>
</evidence>
<dbReference type="EMBL" id="LR215043">
    <property type="protein sequence ID" value="VEU78220.1"/>
    <property type="molecule type" value="Genomic_DNA"/>
</dbReference>
<dbReference type="CDD" id="cd08662">
    <property type="entry name" value="M13"/>
    <property type="match status" value="1"/>
</dbReference>
<dbReference type="GO" id="GO:0046872">
    <property type="term" value="F:metal ion binding"/>
    <property type="evidence" value="ECO:0007669"/>
    <property type="project" value="UniProtKB-KW"/>
</dbReference>
<evidence type="ECO:0000313" key="10">
    <source>
        <dbReference type="EMBL" id="VEU78220.1"/>
    </source>
</evidence>
<gene>
    <name evidence="10" type="primary">pepO</name>
    <name evidence="10" type="ORF">NCTC10184_00458</name>
</gene>
<protein>
    <submittedName>
        <fullName evidence="10">Neutral endopeptidase</fullName>
        <ecNumber evidence="10">3.4.24.-</ecNumber>
    </submittedName>
</protein>
<keyword evidence="7" id="KW-0482">Metalloprotease</keyword>
<dbReference type="GO" id="GO:0016485">
    <property type="term" value="P:protein processing"/>
    <property type="evidence" value="ECO:0007669"/>
    <property type="project" value="TreeGrafter"/>
</dbReference>
<evidence type="ECO:0000256" key="4">
    <source>
        <dbReference type="ARBA" id="ARBA00022723"/>
    </source>
</evidence>
<evidence type="ECO:0000256" key="1">
    <source>
        <dbReference type="ARBA" id="ARBA00001947"/>
    </source>
</evidence>
<sequence length="637" mass="72714">MDRTLLKENFYRAVNKEWLAKTKIPNNRPSIGTFVEIHLKNEKRVEKLADELEQKFVNNKLTDPILQNFAKFYQLTTNATKRDELGVTPLLPYLEELKQLDSLEDYWSKYSHLALNGFNAILNFSVYADFANSQNQILYVEPATIILPEISYYKDDHPQKKVLLRAYDKGAKKILAQLGFSPEEIRALLKGTHKFDENLAAYYPSGLELSDYSKMYNPLTLKEFNKFSKNVKLSTLVQELTGKDVKIVSPTYPRFFENLDKVVNRRNWNQFKSWLIVTTALDFAKYADDATRVTATQFGRVVSGVKRPKAPKKVATDLAVSFFSMPVGMAFVDKYFSNKIKKDVEKKVATMIEIYAQRLQNNTWLSPATKEKALLKLRTLDVQIGYPKEFRPFYKDFKVSSYAEGGNLLANVIELAKVRMKWSFSCIDTPVNKNFWGMAPNVVNAYYSPVFNQIVFPAAILNEPFYSTKQSSAANYGGIGAVIAHEISHAFDNHGAQFDEKGNLNMWWTQADFDTFTELGKKMIDLFDGVETFGGKCDGKLTLSENIADAGGISCALAASKLDPDHSSEDFFISWATIWRQLMTENAAKVLLVTDPHASTELRANMQLKNLDEFYETFDIKEGDKMFLPKEKRVTIW</sequence>
<evidence type="ECO:0000256" key="5">
    <source>
        <dbReference type="ARBA" id="ARBA00022801"/>
    </source>
</evidence>
<dbReference type="Pfam" id="PF01431">
    <property type="entry name" value="Peptidase_M13"/>
    <property type="match status" value="1"/>
</dbReference>
<keyword evidence="3" id="KW-0645">Protease</keyword>
<reference evidence="10 11" key="1">
    <citation type="submission" date="2019-01" db="EMBL/GenBank/DDBJ databases">
        <authorList>
            <consortium name="Pathogen Informatics"/>
        </authorList>
    </citation>
    <scope>NUCLEOTIDE SEQUENCE [LARGE SCALE GENOMIC DNA]</scope>
    <source>
        <strain evidence="10 11">NCTC10184</strain>
    </source>
</reference>
<dbReference type="Proteomes" id="UP000290876">
    <property type="component" value="Chromosome"/>
</dbReference>
<dbReference type="PRINTS" id="PR00786">
    <property type="entry name" value="NEPRILYSIN"/>
</dbReference>
<dbReference type="Gene3D" id="3.40.390.10">
    <property type="entry name" value="Collagenase (Catalytic Domain)"/>
    <property type="match status" value="1"/>
</dbReference>
<dbReference type="SUPFAM" id="SSF55486">
    <property type="entry name" value="Metalloproteases ('zincins'), catalytic domain"/>
    <property type="match status" value="1"/>
</dbReference>
<dbReference type="InterPro" id="IPR000718">
    <property type="entry name" value="Peptidase_M13"/>
</dbReference>
<dbReference type="EC" id="3.4.24.-" evidence="10"/>
<comment type="cofactor">
    <cofactor evidence="1">
        <name>Zn(2+)</name>
        <dbReference type="ChEBI" id="CHEBI:29105"/>
    </cofactor>
</comment>
<evidence type="ECO:0000259" key="8">
    <source>
        <dbReference type="Pfam" id="PF01431"/>
    </source>
</evidence>
<dbReference type="OrthoDB" id="9775677at2"/>
<name>A0A449BAM2_9BACT</name>
<proteinExistence type="inferred from homology"/>
<dbReference type="InterPro" id="IPR018497">
    <property type="entry name" value="Peptidase_M13_C"/>
</dbReference>
<organism evidence="10 11">
    <name type="scientific">Mycoplasmopsis columbinasalis</name>
    <dbReference type="NCBI Taxonomy" id="114880"/>
    <lineage>
        <taxon>Bacteria</taxon>
        <taxon>Bacillati</taxon>
        <taxon>Mycoplasmatota</taxon>
        <taxon>Mycoplasmoidales</taxon>
        <taxon>Metamycoplasmataceae</taxon>
        <taxon>Mycoplasmopsis</taxon>
    </lineage>
</organism>
<feature type="domain" description="Peptidase M13 C-terminal" evidence="8">
    <location>
        <begin position="444"/>
        <end position="634"/>
    </location>
</feature>
<evidence type="ECO:0000256" key="7">
    <source>
        <dbReference type="ARBA" id="ARBA00023049"/>
    </source>
</evidence>
<dbReference type="AlphaFoldDB" id="A0A449BAM2"/>
<accession>A0A449BAM2</accession>
<dbReference type="InterPro" id="IPR042089">
    <property type="entry name" value="Peptidase_M13_dom_2"/>
</dbReference>
<keyword evidence="5 10" id="KW-0378">Hydrolase</keyword>
<dbReference type="RefSeq" id="WP_129623058.1">
    <property type="nucleotide sequence ID" value="NZ_LR215043.1"/>
</dbReference>
<dbReference type="InterPro" id="IPR008753">
    <property type="entry name" value="Peptidase_M13_N"/>
</dbReference>
<evidence type="ECO:0000256" key="3">
    <source>
        <dbReference type="ARBA" id="ARBA00022670"/>
    </source>
</evidence>
<evidence type="ECO:0000259" key="9">
    <source>
        <dbReference type="Pfam" id="PF05649"/>
    </source>
</evidence>
<dbReference type="InterPro" id="IPR024079">
    <property type="entry name" value="MetalloPept_cat_dom_sf"/>
</dbReference>
<feature type="domain" description="Peptidase M13 N-terminal" evidence="9">
    <location>
        <begin position="7"/>
        <end position="387"/>
    </location>
</feature>
<dbReference type="KEGG" id="mcob:NCTC10184_00458"/>
<dbReference type="GO" id="GO:0004222">
    <property type="term" value="F:metalloendopeptidase activity"/>
    <property type="evidence" value="ECO:0007669"/>
    <property type="project" value="InterPro"/>
</dbReference>
<dbReference type="PROSITE" id="PS51885">
    <property type="entry name" value="NEPRILYSIN"/>
    <property type="match status" value="1"/>
</dbReference>
<comment type="similarity">
    <text evidence="2">Belongs to the peptidase M13 family.</text>
</comment>
<dbReference type="PANTHER" id="PTHR11733:SF167">
    <property type="entry name" value="FI17812P1-RELATED"/>
    <property type="match status" value="1"/>
</dbReference>
<evidence type="ECO:0000256" key="2">
    <source>
        <dbReference type="ARBA" id="ARBA00007357"/>
    </source>
</evidence>
<dbReference type="Pfam" id="PF05649">
    <property type="entry name" value="Peptidase_M13_N"/>
    <property type="match status" value="1"/>
</dbReference>
<evidence type="ECO:0000313" key="11">
    <source>
        <dbReference type="Proteomes" id="UP000290876"/>
    </source>
</evidence>
<keyword evidence="6" id="KW-0862">Zinc</keyword>
<keyword evidence="11" id="KW-1185">Reference proteome</keyword>
<dbReference type="GO" id="GO:0005886">
    <property type="term" value="C:plasma membrane"/>
    <property type="evidence" value="ECO:0007669"/>
    <property type="project" value="TreeGrafter"/>
</dbReference>
<dbReference type="PANTHER" id="PTHR11733">
    <property type="entry name" value="ZINC METALLOPROTEASE FAMILY M13 NEPRILYSIN-RELATED"/>
    <property type="match status" value="1"/>
</dbReference>